<organism evidence="3 4">
    <name type="scientific">Vitis vinifera</name>
    <name type="common">Grape</name>
    <dbReference type="NCBI Taxonomy" id="29760"/>
    <lineage>
        <taxon>Eukaryota</taxon>
        <taxon>Viridiplantae</taxon>
        <taxon>Streptophyta</taxon>
        <taxon>Embryophyta</taxon>
        <taxon>Tracheophyta</taxon>
        <taxon>Spermatophyta</taxon>
        <taxon>Magnoliopsida</taxon>
        <taxon>eudicotyledons</taxon>
        <taxon>Gunneridae</taxon>
        <taxon>Pentapetalae</taxon>
        <taxon>rosids</taxon>
        <taxon>Vitales</taxon>
        <taxon>Vitaceae</taxon>
        <taxon>Viteae</taxon>
        <taxon>Vitis</taxon>
    </lineage>
</organism>
<evidence type="ECO:0000256" key="1">
    <source>
        <dbReference type="SAM" id="MobiDB-lite"/>
    </source>
</evidence>
<accession>A0A438E5Z3</accession>
<feature type="compositionally biased region" description="Polar residues" evidence="1">
    <location>
        <begin position="36"/>
        <end position="48"/>
    </location>
</feature>
<evidence type="ECO:0000313" key="3">
    <source>
        <dbReference type="EMBL" id="RVW43034.1"/>
    </source>
</evidence>
<gene>
    <name evidence="3" type="ORF">CK203_090097</name>
</gene>
<name>A0A438E5Z3_VITVI</name>
<sequence length="103" mass="11029">MAKSSLISLIFILVLVCSISTFEARKVLSLKKGEVSSMQESLELTSSLPKGPKPDFSSSSDDEGHAPVVNINGRLYTLHLPSINDHRLLVQSIPSPGAGNGMH</sequence>
<protein>
    <submittedName>
        <fullName evidence="3">Uncharacterized protein</fullName>
    </submittedName>
</protein>
<dbReference type="AlphaFoldDB" id="A0A438E5Z3"/>
<feature type="region of interest" description="Disordered" evidence="1">
    <location>
        <begin position="33"/>
        <end position="65"/>
    </location>
</feature>
<dbReference type="OrthoDB" id="1915362at2759"/>
<comment type="caution">
    <text evidence="3">The sequence shown here is derived from an EMBL/GenBank/DDBJ whole genome shotgun (WGS) entry which is preliminary data.</text>
</comment>
<evidence type="ECO:0000256" key="2">
    <source>
        <dbReference type="SAM" id="SignalP"/>
    </source>
</evidence>
<feature type="chain" id="PRO_5019206870" evidence="2">
    <location>
        <begin position="25"/>
        <end position="103"/>
    </location>
</feature>
<keyword evidence="2" id="KW-0732">Signal</keyword>
<dbReference type="Proteomes" id="UP000288805">
    <property type="component" value="Unassembled WGS sequence"/>
</dbReference>
<proteinExistence type="predicted"/>
<dbReference type="EMBL" id="QGNW01001389">
    <property type="protein sequence ID" value="RVW43034.1"/>
    <property type="molecule type" value="Genomic_DNA"/>
</dbReference>
<reference evidence="3 4" key="1">
    <citation type="journal article" date="2018" name="PLoS Genet.">
        <title>Population sequencing reveals clonal diversity and ancestral inbreeding in the grapevine cultivar Chardonnay.</title>
        <authorList>
            <person name="Roach M.J."/>
            <person name="Johnson D.L."/>
            <person name="Bohlmann J."/>
            <person name="van Vuuren H.J."/>
            <person name="Jones S.J."/>
            <person name="Pretorius I.S."/>
            <person name="Schmidt S.A."/>
            <person name="Borneman A.R."/>
        </authorList>
    </citation>
    <scope>NUCLEOTIDE SEQUENCE [LARGE SCALE GENOMIC DNA]</scope>
    <source>
        <strain evidence="4">cv. Chardonnay</strain>
        <tissue evidence="3">Leaf</tissue>
    </source>
</reference>
<feature type="signal peptide" evidence="2">
    <location>
        <begin position="1"/>
        <end position="24"/>
    </location>
</feature>
<evidence type="ECO:0000313" key="4">
    <source>
        <dbReference type="Proteomes" id="UP000288805"/>
    </source>
</evidence>